<evidence type="ECO:0008006" key="3">
    <source>
        <dbReference type="Google" id="ProtNLM"/>
    </source>
</evidence>
<reference evidence="1 2" key="1">
    <citation type="submission" date="2024-05" db="EMBL/GenBank/DDBJ databases">
        <authorList>
            <person name="Wallberg A."/>
        </authorList>
    </citation>
    <scope>NUCLEOTIDE SEQUENCE [LARGE SCALE GENOMIC DNA]</scope>
</reference>
<sequence>GIDQNLLVGEVLISFVGGHEEREAIHAYAKFPPPIDCPQLAEGNIQDQVLYNMLSTQPHKGLIIAMEYLKECVCSGSLDNVWGVLRLVQAVPLSHTGGPWVVKGDQRAALMAVSAYLGAIQAANLHYNSIVPHLLVHASHIIEKHRPHGYDFLLETIIRANNKWEVNEEDWGVDTSMFPDAWYDLGATRVSGSHLPRHSDSQTCCITKQIIKGPAYFLENGESVMGLNDALMWSKVHPYSPLGTGNPLNPF</sequence>
<dbReference type="PANTHER" id="PTHR44464">
    <property type="entry name" value="WD REPEAT-CONTAINING PROTEIN 17"/>
    <property type="match status" value="1"/>
</dbReference>
<dbReference type="Proteomes" id="UP001497623">
    <property type="component" value="Unassembled WGS sequence"/>
</dbReference>
<proteinExistence type="predicted"/>
<organism evidence="1 2">
    <name type="scientific">Meganyctiphanes norvegica</name>
    <name type="common">Northern krill</name>
    <name type="synonym">Thysanopoda norvegica</name>
    <dbReference type="NCBI Taxonomy" id="48144"/>
    <lineage>
        <taxon>Eukaryota</taxon>
        <taxon>Metazoa</taxon>
        <taxon>Ecdysozoa</taxon>
        <taxon>Arthropoda</taxon>
        <taxon>Crustacea</taxon>
        <taxon>Multicrustacea</taxon>
        <taxon>Malacostraca</taxon>
        <taxon>Eumalacostraca</taxon>
        <taxon>Eucarida</taxon>
        <taxon>Euphausiacea</taxon>
        <taxon>Euphausiidae</taxon>
        <taxon>Meganyctiphanes</taxon>
    </lineage>
</organism>
<dbReference type="AlphaFoldDB" id="A0AAV2SBI4"/>
<name>A0AAV2SBI4_MEGNR</name>
<dbReference type="PANTHER" id="PTHR44464:SF1">
    <property type="entry name" value="WD REPEAT-CONTAINING PROTEIN 17"/>
    <property type="match status" value="1"/>
</dbReference>
<evidence type="ECO:0000313" key="2">
    <source>
        <dbReference type="Proteomes" id="UP001497623"/>
    </source>
</evidence>
<evidence type="ECO:0000313" key="1">
    <source>
        <dbReference type="EMBL" id="CAL4172943.1"/>
    </source>
</evidence>
<comment type="caution">
    <text evidence="1">The sequence shown here is derived from an EMBL/GenBank/DDBJ whole genome shotgun (WGS) entry which is preliminary data.</text>
</comment>
<keyword evidence="2" id="KW-1185">Reference proteome</keyword>
<gene>
    <name evidence="1" type="ORF">MNOR_LOCUS34335</name>
</gene>
<protein>
    <recommendedName>
        <fullName evidence="3">Gigantea</fullName>
    </recommendedName>
</protein>
<accession>A0AAV2SBI4</accession>
<dbReference type="EMBL" id="CAXKWB010052485">
    <property type="protein sequence ID" value="CAL4172943.1"/>
    <property type="molecule type" value="Genomic_DNA"/>
</dbReference>
<feature type="non-terminal residue" evidence="1">
    <location>
        <position position="1"/>
    </location>
</feature>